<organism evidence="21 22">
    <name type="scientific">Trametes coccinea (strain BRFM310)</name>
    <name type="common">Pycnoporus coccineus</name>
    <dbReference type="NCBI Taxonomy" id="1353009"/>
    <lineage>
        <taxon>Eukaryota</taxon>
        <taxon>Fungi</taxon>
        <taxon>Dikarya</taxon>
        <taxon>Basidiomycota</taxon>
        <taxon>Agaricomycotina</taxon>
        <taxon>Agaricomycetes</taxon>
        <taxon>Polyporales</taxon>
        <taxon>Polyporaceae</taxon>
        <taxon>Trametes</taxon>
    </lineage>
</organism>
<dbReference type="InterPro" id="IPR023206">
    <property type="entry name" value="Bifunctional_P450_P450_red"/>
</dbReference>
<dbReference type="InterPro" id="IPR017972">
    <property type="entry name" value="Cyt_P450_CS"/>
</dbReference>
<dbReference type="Gene3D" id="3.40.50.360">
    <property type="match status" value="1"/>
</dbReference>
<dbReference type="OrthoDB" id="1470350at2759"/>
<evidence type="ECO:0000256" key="12">
    <source>
        <dbReference type="ARBA" id="ARBA00023002"/>
    </source>
</evidence>
<dbReference type="GO" id="GO:0003958">
    <property type="term" value="F:NADPH-hemoprotein reductase activity"/>
    <property type="evidence" value="ECO:0007669"/>
    <property type="project" value="UniProtKB-EC"/>
</dbReference>
<dbReference type="GO" id="GO:0005506">
    <property type="term" value="F:iron ion binding"/>
    <property type="evidence" value="ECO:0007669"/>
    <property type="project" value="InterPro"/>
</dbReference>
<keyword evidence="13 17" id="KW-0408">Iron</keyword>
<dbReference type="GO" id="GO:0070330">
    <property type="term" value="F:aromatase activity"/>
    <property type="evidence" value="ECO:0007669"/>
    <property type="project" value="InterPro"/>
</dbReference>
<dbReference type="InterPro" id="IPR008254">
    <property type="entry name" value="Flavodoxin/NO_synth"/>
</dbReference>
<evidence type="ECO:0000256" key="9">
    <source>
        <dbReference type="ARBA" id="ARBA00022723"/>
    </source>
</evidence>
<dbReference type="GO" id="GO:0010181">
    <property type="term" value="F:FMN binding"/>
    <property type="evidence" value="ECO:0007669"/>
    <property type="project" value="InterPro"/>
</dbReference>
<evidence type="ECO:0000256" key="11">
    <source>
        <dbReference type="ARBA" id="ARBA00022857"/>
    </source>
</evidence>
<evidence type="ECO:0000256" key="16">
    <source>
        <dbReference type="ARBA" id="ARBA00049342"/>
    </source>
</evidence>
<keyword evidence="5" id="KW-0813">Transport</keyword>
<dbReference type="InterPro" id="IPR001433">
    <property type="entry name" value="OxRdtase_FAD/NAD-bd"/>
</dbReference>
<keyword evidence="10" id="KW-0274">FAD</keyword>
<dbReference type="STRING" id="1353009.A0A1Y2IA48"/>
<evidence type="ECO:0000256" key="2">
    <source>
        <dbReference type="ARBA" id="ARBA00001971"/>
    </source>
</evidence>
<comment type="similarity">
    <text evidence="4">In the N-terminal section; belongs to the cytochrome P450 family.</text>
</comment>
<keyword evidence="8" id="KW-0288">FMN</keyword>
<dbReference type="CDD" id="cd06206">
    <property type="entry name" value="bifunctional_CYPOR"/>
    <property type="match status" value="1"/>
</dbReference>
<dbReference type="PROSITE" id="PS50902">
    <property type="entry name" value="FLAVODOXIN_LIKE"/>
    <property type="match status" value="1"/>
</dbReference>
<evidence type="ECO:0000256" key="1">
    <source>
        <dbReference type="ARBA" id="ARBA00001917"/>
    </source>
</evidence>
<dbReference type="PRINTS" id="PR00463">
    <property type="entry name" value="EP450I"/>
</dbReference>
<keyword evidence="11" id="KW-0521">NADP</keyword>
<protein>
    <submittedName>
        <fullName evidence="21">Bifunctional P-450/NADPH-P450 reductase</fullName>
    </submittedName>
</protein>
<dbReference type="SUPFAM" id="SSF52218">
    <property type="entry name" value="Flavoproteins"/>
    <property type="match status" value="1"/>
</dbReference>
<dbReference type="GO" id="GO:0020037">
    <property type="term" value="F:heme binding"/>
    <property type="evidence" value="ECO:0007669"/>
    <property type="project" value="InterPro"/>
</dbReference>
<dbReference type="Gene3D" id="2.40.30.10">
    <property type="entry name" value="Translation factors"/>
    <property type="match status" value="1"/>
</dbReference>
<dbReference type="PANTHER" id="PTHR19384:SF127">
    <property type="entry name" value="BIFUNCTIONAL CYTOCHROME P450_NADPH--P450 REDUCTASE"/>
    <property type="match status" value="1"/>
</dbReference>
<evidence type="ECO:0000256" key="14">
    <source>
        <dbReference type="ARBA" id="ARBA00023033"/>
    </source>
</evidence>
<dbReference type="SUPFAM" id="SSF48264">
    <property type="entry name" value="Cytochrome P450"/>
    <property type="match status" value="1"/>
</dbReference>
<evidence type="ECO:0000256" key="3">
    <source>
        <dbReference type="ARBA" id="ARBA00001974"/>
    </source>
</evidence>
<dbReference type="EMBL" id="KZ084143">
    <property type="protein sequence ID" value="OSC98018.1"/>
    <property type="molecule type" value="Genomic_DNA"/>
</dbReference>
<evidence type="ECO:0000256" key="15">
    <source>
        <dbReference type="ARBA" id="ARBA00047827"/>
    </source>
</evidence>
<dbReference type="PIRSF" id="PIRSF000209">
    <property type="entry name" value="Bifunctional_P450_P450R"/>
    <property type="match status" value="1"/>
</dbReference>
<dbReference type="InterPro" id="IPR017927">
    <property type="entry name" value="FAD-bd_FR_type"/>
</dbReference>
<dbReference type="InterPro" id="IPR023173">
    <property type="entry name" value="NADPH_Cyt_P450_Rdtase_alpha"/>
</dbReference>
<keyword evidence="22" id="KW-1185">Reference proteome</keyword>
<dbReference type="Gene3D" id="1.10.630.10">
    <property type="entry name" value="Cytochrome P450"/>
    <property type="match status" value="1"/>
</dbReference>
<dbReference type="SUPFAM" id="SSF63380">
    <property type="entry name" value="Riboflavin synthase domain-like"/>
    <property type="match status" value="1"/>
</dbReference>
<dbReference type="Pfam" id="PF00258">
    <property type="entry name" value="Flavodoxin_1"/>
    <property type="match status" value="1"/>
</dbReference>
<dbReference type="GO" id="GO:0050660">
    <property type="term" value="F:flavin adenine dinucleotide binding"/>
    <property type="evidence" value="ECO:0007669"/>
    <property type="project" value="TreeGrafter"/>
</dbReference>
<keyword evidence="7" id="KW-0285">Flavoprotein</keyword>
<evidence type="ECO:0000313" key="21">
    <source>
        <dbReference type="EMBL" id="OSC98018.1"/>
    </source>
</evidence>
<evidence type="ECO:0000256" key="13">
    <source>
        <dbReference type="ARBA" id="ARBA00023004"/>
    </source>
</evidence>
<dbReference type="Pfam" id="PF00667">
    <property type="entry name" value="FAD_binding_1"/>
    <property type="match status" value="1"/>
</dbReference>
<evidence type="ECO:0000256" key="17">
    <source>
        <dbReference type="PIRSR" id="PIRSR000209-1"/>
    </source>
</evidence>
<dbReference type="Pfam" id="PF00067">
    <property type="entry name" value="p450"/>
    <property type="match status" value="1"/>
</dbReference>
<dbReference type="PRINTS" id="PR00385">
    <property type="entry name" value="P450"/>
</dbReference>
<evidence type="ECO:0000259" key="19">
    <source>
        <dbReference type="PROSITE" id="PS50902"/>
    </source>
</evidence>
<evidence type="ECO:0000256" key="8">
    <source>
        <dbReference type="ARBA" id="ARBA00022643"/>
    </source>
</evidence>
<dbReference type="SUPFAM" id="SSF52343">
    <property type="entry name" value="Ferredoxin reductase-like, C-terminal NADP-linked domain"/>
    <property type="match status" value="1"/>
</dbReference>
<feature type="binding site" description="axial binding residue" evidence="17">
    <location>
        <position position="403"/>
    </location>
    <ligand>
        <name>heme</name>
        <dbReference type="ChEBI" id="CHEBI:30413"/>
    </ligand>
    <ligandPart>
        <name>Fe</name>
        <dbReference type="ChEBI" id="CHEBI:18248"/>
    </ligandPart>
</feature>
<feature type="domain" description="FAD-binding FR-type" evidence="20">
    <location>
        <begin position="675"/>
        <end position="904"/>
    </location>
</feature>
<dbReference type="Proteomes" id="UP000193067">
    <property type="component" value="Unassembled WGS sequence"/>
</dbReference>
<name>A0A1Y2IA48_TRAC3</name>
<dbReference type="PANTHER" id="PTHR19384">
    <property type="entry name" value="NITRIC OXIDE SYNTHASE-RELATED"/>
    <property type="match status" value="1"/>
</dbReference>
<evidence type="ECO:0000256" key="5">
    <source>
        <dbReference type="ARBA" id="ARBA00022448"/>
    </source>
</evidence>
<dbReference type="Gene3D" id="3.40.50.80">
    <property type="entry name" value="Nucleotide-binding domain of ferredoxin-NADP reductase (FNR) module"/>
    <property type="match status" value="1"/>
</dbReference>
<dbReference type="InterPro" id="IPR003097">
    <property type="entry name" value="CysJ-like_FAD-binding"/>
</dbReference>
<dbReference type="CDD" id="cd11068">
    <property type="entry name" value="CYP120A1"/>
    <property type="match status" value="1"/>
</dbReference>
<dbReference type="InterPro" id="IPR017938">
    <property type="entry name" value="Riboflavin_synthase-like_b-brl"/>
</dbReference>
<dbReference type="Pfam" id="PF00175">
    <property type="entry name" value="NAD_binding_1"/>
    <property type="match status" value="1"/>
</dbReference>
<reference evidence="21 22" key="1">
    <citation type="journal article" date="2015" name="Biotechnol. Biofuels">
        <title>Enhanced degradation of softwood versus hardwood by the white-rot fungus Pycnoporus coccineus.</title>
        <authorList>
            <person name="Couturier M."/>
            <person name="Navarro D."/>
            <person name="Chevret D."/>
            <person name="Henrissat B."/>
            <person name="Piumi F."/>
            <person name="Ruiz-Duenas F.J."/>
            <person name="Martinez A.T."/>
            <person name="Grigoriev I.V."/>
            <person name="Riley R."/>
            <person name="Lipzen A."/>
            <person name="Berrin J.G."/>
            <person name="Master E.R."/>
            <person name="Rosso M.N."/>
        </authorList>
    </citation>
    <scope>NUCLEOTIDE SEQUENCE [LARGE SCALE GENOMIC DNA]</scope>
    <source>
        <strain evidence="21 22">BRFM310</strain>
    </source>
</reference>
<dbReference type="GO" id="GO:0005829">
    <property type="term" value="C:cytosol"/>
    <property type="evidence" value="ECO:0007669"/>
    <property type="project" value="TreeGrafter"/>
</dbReference>
<dbReference type="InterPro" id="IPR002401">
    <property type="entry name" value="Cyt_P450_E_grp-I"/>
</dbReference>
<keyword evidence="9 17" id="KW-0479">Metal-binding</keyword>
<evidence type="ECO:0000256" key="6">
    <source>
        <dbReference type="ARBA" id="ARBA00022617"/>
    </source>
</evidence>
<evidence type="ECO:0000259" key="20">
    <source>
        <dbReference type="PROSITE" id="PS51384"/>
    </source>
</evidence>
<evidence type="ECO:0000256" key="10">
    <source>
        <dbReference type="ARBA" id="ARBA00022827"/>
    </source>
</evidence>
<evidence type="ECO:0000256" key="7">
    <source>
        <dbReference type="ARBA" id="ARBA00022630"/>
    </source>
</evidence>
<dbReference type="InterPro" id="IPR036396">
    <property type="entry name" value="Cyt_P450_sf"/>
</dbReference>
<comment type="cofactor">
    <cofactor evidence="3">
        <name>FAD</name>
        <dbReference type="ChEBI" id="CHEBI:57692"/>
    </cofactor>
</comment>
<comment type="catalytic activity">
    <reaction evidence="16">
        <text>2 oxidized [cytochrome P450] + NADPH = 2 reduced [cytochrome P450] + NADP(+) + H(+)</text>
        <dbReference type="Rhea" id="RHEA:24040"/>
        <dbReference type="Rhea" id="RHEA-COMP:14627"/>
        <dbReference type="Rhea" id="RHEA-COMP:14628"/>
        <dbReference type="ChEBI" id="CHEBI:15378"/>
        <dbReference type="ChEBI" id="CHEBI:55376"/>
        <dbReference type="ChEBI" id="CHEBI:57783"/>
        <dbReference type="ChEBI" id="CHEBI:58349"/>
        <dbReference type="ChEBI" id="CHEBI:60344"/>
        <dbReference type="EC" id="1.6.2.4"/>
    </reaction>
</comment>
<dbReference type="AlphaFoldDB" id="A0A1Y2IA48"/>
<dbReference type="InterPro" id="IPR039261">
    <property type="entry name" value="FNR_nucleotide-bd"/>
</dbReference>
<dbReference type="PROSITE" id="PS00086">
    <property type="entry name" value="CYTOCHROME_P450"/>
    <property type="match status" value="1"/>
</dbReference>
<feature type="domain" description="Flavodoxin-like" evidence="19">
    <location>
        <begin position="498"/>
        <end position="639"/>
    </location>
</feature>
<keyword evidence="14" id="KW-0503">Monooxygenase</keyword>
<evidence type="ECO:0000256" key="18">
    <source>
        <dbReference type="SAM" id="MobiDB-lite"/>
    </source>
</evidence>
<evidence type="ECO:0000313" key="22">
    <source>
        <dbReference type="Proteomes" id="UP000193067"/>
    </source>
</evidence>
<dbReference type="Gene3D" id="1.20.990.10">
    <property type="entry name" value="NADPH-cytochrome p450 Reductase, Chain A, domain 3"/>
    <property type="match status" value="1"/>
</dbReference>
<keyword evidence="6 17" id="KW-0349">Heme</keyword>
<comment type="cofactor">
    <cofactor evidence="1">
        <name>FMN</name>
        <dbReference type="ChEBI" id="CHEBI:58210"/>
    </cofactor>
</comment>
<accession>A0A1Y2IA48</accession>
<dbReference type="InterPro" id="IPR029039">
    <property type="entry name" value="Flavoprotein-like_sf"/>
</dbReference>
<dbReference type="FunFam" id="2.40.30.10:FF:000198">
    <property type="entry name" value="Bifunctional cytochrome P450/NADPH--P450 reductase"/>
    <property type="match status" value="1"/>
</dbReference>
<dbReference type="FunFam" id="1.10.630.10:FF:000040">
    <property type="entry name" value="Bifunctional cytochrome P450/NADPH--P450 reductase"/>
    <property type="match status" value="1"/>
</dbReference>
<dbReference type="PROSITE" id="PS51384">
    <property type="entry name" value="FAD_FR"/>
    <property type="match status" value="1"/>
</dbReference>
<proteinExistence type="inferred from homology"/>
<evidence type="ECO:0000256" key="4">
    <source>
        <dbReference type="ARBA" id="ARBA00010018"/>
    </source>
</evidence>
<keyword evidence="12" id="KW-0560">Oxidoreductase</keyword>
<sequence length="1061" mass="117915">MTSPIPTPPAVPFLGHINTIDKDLPIRSLDLLARQYGEIYQLNVLGDKKIFANSYALQNELSDEKRFLKKVSGGLNEVRNAAGDGLFTAHVPEEKNWYIAHRLLMPSFSASNVYGMTDDMMDIISQLILKWERFGPKQVIDPATDFTRLTLDAIALCAMSYRLNSFYRDDLHPFADAMVDFLIESGKRASRPYIVQSMMTSTNAKYEQDQRILAQLVNEILDDHRANPPEKPDILSTMMNGRDKETGLGLSDESIKYNLLTFLIAGHETTSGMLTFTTYYLLKDPEAMRKLREEIDTKIGNRTPTVHDVNKLPYLLAVMRESMRLGPTAPARSVAPLEDTVIGGKYCVEKGTSIIINTYNAHRDPSVWGEDAETFRPERMLDGKFEALPPNAWQPFGFGMRGCIGRPFAWQEAQLALISIIQRFDLVMHDPTYELQLKQTLTIKPHNFYIHALPRKNRPRLLAAPSTSASLHRESRGSDTQDQASAVVTADTAKLQPLYVLYGSNTGNSESFAQRIASDAPTHGFRASMGTLDSASPQLPTDGPLIIVTASYEGEPADNAAHFVEWLTNLQGPEALAKVKYSVFGCGNRDWQKTYQRIPRLIDDTLAQRGATRLTDRGESDAGGADFFEAFDMWEKRLWEKLSEAYGTTENAEVGGLSVKIVSPSTTRAEALRQKDTALGTVVENKLLTSPNAPAKRHIEFALPEGMTYRAGDYLAILPLNPERIVRRALARFRLSAEQEVELSAGGPTSLPTNKPIHIFSLLSGYVELSQPATTRDLEILLKAKNSDASARALQELSANYAEQVLKKRLSVLDILEEHPDIDLPLSTFLQMLPSMRIRQYSISSSPLWNPQHLTLTVSVIDAPAISGRAEPFLGVASTYLAALRPGNKVQLSVRASSAAFHPPSDLSVPLVMFCAGSGLAPMRGFLQERAMQRRAGREVATSLLFFGCRAPREDYLYGEAELKEWSELGVVDVRPAFSRSSGDSEGCRYVQDRVRHDKLDVIRAFLAGGKFYVCGSSKVAAGVKQVLVQFFKETRNLDDEGALATFEEVMNGRYATDIFE</sequence>
<feature type="region of interest" description="Disordered" evidence="18">
    <location>
        <begin position="463"/>
        <end position="484"/>
    </location>
</feature>
<comment type="cofactor">
    <cofactor evidence="2 17">
        <name>heme</name>
        <dbReference type="ChEBI" id="CHEBI:30413"/>
    </cofactor>
</comment>
<gene>
    <name evidence="21" type="ORF">PYCCODRAFT_1480895</name>
</gene>
<comment type="catalytic activity">
    <reaction evidence="15">
        <text>an organic molecule + reduced [NADPH--hemoprotein reductase] + O2 = an alcohol + oxidized [NADPH--hemoprotein reductase] + H2O + H(+)</text>
        <dbReference type="Rhea" id="RHEA:17149"/>
        <dbReference type="Rhea" id="RHEA-COMP:11964"/>
        <dbReference type="Rhea" id="RHEA-COMP:11965"/>
        <dbReference type="ChEBI" id="CHEBI:15377"/>
        <dbReference type="ChEBI" id="CHEBI:15378"/>
        <dbReference type="ChEBI" id="CHEBI:15379"/>
        <dbReference type="ChEBI" id="CHEBI:30879"/>
        <dbReference type="ChEBI" id="CHEBI:57618"/>
        <dbReference type="ChEBI" id="CHEBI:58210"/>
        <dbReference type="ChEBI" id="CHEBI:142491"/>
        <dbReference type="EC" id="1.14.14.1"/>
    </reaction>
</comment>
<dbReference type="InterPro" id="IPR001128">
    <property type="entry name" value="Cyt_P450"/>
</dbReference>